<dbReference type="GO" id="GO:0005829">
    <property type="term" value="C:cytosol"/>
    <property type="evidence" value="ECO:0007669"/>
    <property type="project" value="TreeGrafter"/>
</dbReference>
<accession>A0A1Q5ZTX3</accession>
<dbReference type="Proteomes" id="UP000186720">
    <property type="component" value="Unassembled WGS sequence"/>
</dbReference>
<reference evidence="2 3" key="1">
    <citation type="submission" date="2016-11" db="EMBL/GenBank/DDBJ databases">
        <title>Whole Genome Sequencing of Mucilaginibacter polytrichastri RG4-7(T) isolated from the moss sample.</title>
        <authorList>
            <person name="Li Y."/>
        </authorList>
    </citation>
    <scope>NUCLEOTIDE SEQUENCE [LARGE SCALE GENOMIC DNA]</scope>
    <source>
        <strain evidence="2 3">RG4-7</strain>
    </source>
</reference>
<evidence type="ECO:0000313" key="3">
    <source>
        <dbReference type="Proteomes" id="UP000186720"/>
    </source>
</evidence>
<comment type="caution">
    <text evidence="2">The sequence shown here is derived from an EMBL/GenBank/DDBJ whole genome shotgun (WGS) entry which is preliminary data.</text>
</comment>
<proteinExistence type="predicted"/>
<dbReference type="AlphaFoldDB" id="A0A1Q5ZTX3"/>
<protein>
    <recommendedName>
        <fullName evidence="1">ABM domain-containing protein</fullName>
    </recommendedName>
</protein>
<sequence>MKNPDIDGLMGRYCNHLNKLLSIQINMSIYLTALLKCKAGEAAQVKPLLLDLVAASLKEEACLQYELYQDIENENQFIFHETWQDAAGLELHTQQPHYQQFGQQVGPLLEEAPVLHKTQRIG</sequence>
<name>A0A1Q5ZTX3_9SPHI</name>
<dbReference type="GO" id="GO:0016491">
    <property type="term" value="F:oxidoreductase activity"/>
    <property type="evidence" value="ECO:0007669"/>
    <property type="project" value="TreeGrafter"/>
</dbReference>
<dbReference type="PROSITE" id="PS51725">
    <property type="entry name" value="ABM"/>
    <property type="match status" value="1"/>
</dbReference>
<gene>
    <name evidence="2" type="ORF">RG47T_0650</name>
</gene>
<dbReference type="InterPro" id="IPR050744">
    <property type="entry name" value="AI-2_Isomerase_LsrG"/>
</dbReference>
<dbReference type="InterPro" id="IPR011008">
    <property type="entry name" value="Dimeric_a/b-barrel"/>
</dbReference>
<evidence type="ECO:0000313" key="2">
    <source>
        <dbReference type="EMBL" id="OKS85206.1"/>
    </source>
</evidence>
<dbReference type="Pfam" id="PF03992">
    <property type="entry name" value="ABM"/>
    <property type="match status" value="1"/>
</dbReference>
<dbReference type="InterPro" id="IPR007138">
    <property type="entry name" value="ABM_dom"/>
</dbReference>
<feature type="domain" description="ABM" evidence="1">
    <location>
        <begin position="29"/>
        <end position="117"/>
    </location>
</feature>
<dbReference type="EMBL" id="MPPL01000001">
    <property type="protein sequence ID" value="OKS85206.1"/>
    <property type="molecule type" value="Genomic_DNA"/>
</dbReference>
<keyword evidence="3" id="KW-1185">Reference proteome</keyword>
<dbReference type="SUPFAM" id="SSF54909">
    <property type="entry name" value="Dimeric alpha+beta barrel"/>
    <property type="match status" value="1"/>
</dbReference>
<dbReference type="PANTHER" id="PTHR33336:SF3">
    <property type="entry name" value="ABM DOMAIN-CONTAINING PROTEIN"/>
    <property type="match status" value="1"/>
</dbReference>
<organism evidence="2 3">
    <name type="scientific">Mucilaginibacter polytrichastri</name>
    <dbReference type="NCBI Taxonomy" id="1302689"/>
    <lineage>
        <taxon>Bacteria</taxon>
        <taxon>Pseudomonadati</taxon>
        <taxon>Bacteroidota</taxon>
        <taxon>Sphingobacteriia</taxon>
        <taxon>Sphingobacteriales</taxon>
        <taxon>Sphingobacteriaceae</taxon>
        <taxon>Mucilaginibacter</taxon>
    </lineage>
</organism>
<dbReference type="Gene3D" id="3.30.70.100">
    <property type="match status" value="1"/>
</dbReference>
<evidence type="ECO:0000259" key="1">
    <source>
        <dbReference type="PROSITE" id="PS51725"/>
    </source>
</evidence>
<dbReference type="PANTHER" id="PTHR33336">
    <property type="entry name" value="QUINOL MONOOXYGENASE YGIN-RELATED"/>
    <property type="match status" value="1"/>
</dbReference>